<dbReference type="GeneID" id="130470096"/>
<feature type="domain" description="Reverse transcriptase zinc-binding" evidence="2">
    <location>
        <begin position="144"/>
        <end position="217"/>
    </location>
</feature>
<dbReference type="InterPro" id="IPR044730">
    <property type="entry name" value="RNase_H-like_dom_plant"/>
</dbReference>
<dbReference type="PANTHER" id="PTHR47723:SF19">
    <property type="entry name" value="POLYNUCLEOTIDYL TRANSFERASE, RIBONUCLEASE H-LIKE SUPERFAMILY PROTEIN"/>
    <property type="match status" value="1"/>
</dbReference>
<evidence type="ECO:0000259" key="2">
    <source>
        <dbReference type="Pfam" id="PF13966"/>
    </source>
</evidence>
<dbReference type="Pfam" id="PF13456">
    <property type="entry name" value="RVT_3"/>
    <property type="match status" value="1"/>
</dbReference>
<dbReference type="SUPFAM" id="SSF53098">
    <property type="entry name" value="Ribonuclease H-like"/>
    <property type="match status" value="1"/>
</dbReference>
<protein>
    <recommendedName>
        <fullName evidence="5">RNase H type-1 domain-containing protein</fullName>
    </recommendedName>
</protein>
<reference evidence="4" key="2">
    <citation type="submission" date="2025-08" db="UniProtKB">
        <authorList>
            <consortium name="RefSeq"/>
        </authorList>
    </citation>
    <scope>IDENTIFICATION</scope>
    <source>
        <tissue evidence="4">Leaf</tissue>
    </source>
</reference>
<dbReference type="InterPro" id="IPR036397">
    <property type="entry name" value="RNaseH_sf"/>
</dbReference>
<sequence>MLHQDENLAVRVLKDKYSKSNNMFRAFQYGSHLWKAMGKMWSLFRSNVSWGIGNGDCVNLWEDKWIGGTSLRSLIHGPLLEGESDFLVSHCMNNGGWDFSSLSFHLPQSVIQMCRAVPLQDQVAHQEDFVFSDFAINGKFCFKKVMAVLRNVKPSLEHSWNWIWKSDTIPKIKFFLWLAFHDRLPHKCALFVRHLCPSNTCACCYNDNAPEDSIHVLRDSVDRVAGIAGIVRDHMGNWVLGYQQKCYIHSVLMGELQAICTTLQIIEERRWSRVIINSDSQQAINRILQGDEIKDANFWIVKKCRDLCTRMTDIRLEFEARKTNRVADRLAKLCRTDVLSNFNICIIEQAPESVSDVLMEDRPP</sequence>
<dbReference type="Pfam" id="PF13966">
    <property type="entry name" value="zf-RVT"/>
    <property type="match status" value="1"/>
</dbReference>
<dbReference type="InterPro" id="IPR012337">
    <property type="entry name" value="RNaseH-like_sf"/>
</dbReference>
<evidence type="ECO:0008006" key="5">
    <source>
        <dbReference type="Google" id="ProtNLM"/>
    </source>
</evidence>
<dbReference type="PANTHER" id="PTHR47723">
    <property type="entry name" value="OS05G0353850 PROTEIN"/>
    <property type="match status" value="1"/>
</dbReference>
<dbReference type="CDD" id="cd06222">
    <property type="entry name" value="RNase_H_like"/>
    <property type="match status" value="1"/>
</dbReference>
<organism evidence="3 4">
    <name type="scientific">Spinacia oleracea</name>
    <name type="common">Spinach</name>
    <dbReference type="NCBI Taxonomy" id="3562"/>
    <lineage>
        <taxon>Eukaryota</taxon>
        <taxon>Viridiplantae</taxon>
        <taxon>Streptophyta</taxon>
        <taxon>Embryophyta</taxon>
        <taxon>Tracheophyta</taxon>
        <taxon>Spermatophyta</taxon>
        <taxon>Magnoliopsida</taxon>
        <taxon>eudicotyledons</taxon>
        <taxon>Gunneridae</taxon>
        <taxon>Pentapetalae</taxon>
        <taxon>Caryophyllales</taxon>
        <taxon>Chenopodiaceae</taxon>
        <taxon>Chenopodioideae</taxon>
        <taxon>Anserineae</taxon>
        <taxon>Spinacia</taxon>
    </lineage>
</organism>
<dbReference type="InterPro" id="IPR053151">
    <property type="entry name" value="RNase_H-like"/>
</dbReference>
<gene>
    <name evidence="4" type="primary">LOC130470096</name>
</gene>
<dbReference type="RefSeq" id="XP_056695655.1">
    <property type="nucleotide sequence ID" value="XM_056839677.1"/>
</dbReference>
<evidence type="ECO:0000313" key="4">
    <source>
        <dbReference type="RefSeq" id="XP_056695655.1"/>
    </source>
</evidence>
<dbReference type="InterPro" id="IPR002156">
    <property type="entry name" value="RNaseH_domain"/>
</dbReference>
<keyword evidence="3" id="KW-1185">Reference proteome</keyword>
<proteinExistence type="predicted"/>
<dbReference type="Proteomes" id="UP000813463">
    <property type="component" value="Chromosome 3"/>
</dbReference>
<feature type="domain" description="RNase H type-1" evidence="1">
    <location>
        <begin position="222"/>
        <end position="334"/>
    </location>
</feature>
<dbReference type="InterPro" id="IPR026960">
    <property type="entry name" value="RVT-Znf"/>
</dbReference>
<dbReference type="Gene3D" id="3.30.420.10">
    <property type="entry name" value="Ribonuclease H-like superfamily/Ribonuclease H"/>
    <property type="match status" value="1"/>
</dbReference>
<evidence type="ECO:0000259" key="1">
    <source>
        <dbReference type="Pfam" id="PF13456"/>
    </source>
</evidence>
<evidence type="ECO:0000313" key="3">
    <source>
        <dbReference type="Proteomes" id="UP000813463"/>
    </source>
</evidence>
<reference evidence="3" key="1">
    <citation type="journal article" date="2021" name="Nat. Commun.">
        <title>Genomic analyses provide insights into spinach domestication and the genetic basis of agronomic traits.</title>
        <authorList>
            <person name="Cai X."/>
            <person name="Sun X."/>
            <person name="Xu C."/>
            <person name="Sun H."/>
            <person name="Wang X."/>
            <person name="Ge C."/>
            <person name="Zhang Z."/>
            <person name="Wang Q."/>
            <person name="Fei Z."/>
            <person name="Jiao C."/>
            <person name="Wang Q."/>
        </authorList>
    </citation>
    <scope>NUCLEOTIDE SEQUENCE [LARGE SCALE GENOMIC DNA]</scope>
    <source>
        <strain evidence="3">cv. Varoflay</strain>
    </source>
</reference>
<name>A0ABM3RJ63_SPIOL</name>
<accession>A0ABM3RJ63</accession>